<dbReference type="GO" id="GO:0003735">
    <property type="term" value="F:structural constituent of ribosome"/>
    <property type="evidence" value="ECO:0007669"/>
    <property type="project" value="TreeGrafter"/>
</dbReference>
<dbReference type="Gene3D" id="6.10.140.760">
    <property type="match status" value="1"/>
</dbReference>
<evidence type="ECO:0000256" key="6">
    <source>
        <dbReference type="HAMAP-Rule" id="MF_00280"/>
    </source>
</evidence>
<dbReference type="GO" id="GO:0070180">
    <property type="term" value="F:large ribosomal subunit rRNA binding"/>
    <property type="evidence" value="ECO:0007669"/>
    <property type="project" value="UniProtKB-UniRule"/>
</dbReference>
<keyword evidence="4 6" id="KW-0689">Ribosomal protein</keyword>
<dbReference type="InterPro" id="IPR050323">
    <property type="entry name" value="Ribosomal_protein_uL10"/>
</dbReference>
<dbReference type="Pfam" id="PF00466">
    <property type="entry name" value="Ribosomal_L10"/>
    <property type="match status" value="1"/>
</dbReference>
<dbReference type="GO" id="GO:0022625">
    <property type="term" value="C:cytosolic large ribosomal subunit"/>
    <property type="evidence" value="ECO:0007669"/>
    <property type="project" value="TreeGrafter"/>
</dbReference>
<evidence type="ECO:0000256" key="4">
    <source>
        <dbReference type="ARBA" id="ARBA00022980"/>
    </source>
</evidence>
<feature type="region of interest" description="Disordered" evidence="7">
    <location>
        <begin position="276"/>
        <end position="328"/>
    </location>
</feature>
<reference evidence="10" key="1">
    <citation type="submission" date="2017-09" db="EMBL/GenBank/DDBJ databases">
        <title>The Reconstruction of 2,631 Draft Metagenome-Assembled Genomes from the Global Oceans.</title>
        <authorList>
            <person name="Tully B.J."/>
            <person name="Graham E.D."/>
            <person name="Heidelberg J.F."/>
        </authorList>
    </citation>
    <scope>NUCLEOTIDE SEQUENCE [LARGE SCALE GENOMIC DNA]</scope>
</reference>
<evidence type="ECO:0000256" key="7">
    <source>
        <dbReference type="SAM" id="MobiDB-lite"/>
    </source>
</evidence>
<dbReference type="InterPro" id="IPR043141">
    <property type="entry name" value="Ribosomal_uL10-like_sf"/>
</dbReference>
<dbReference type="GO" id="GO:0002181">
    <property type="term" value="P:cytoplasmic translation"/>
    <property type="evidence" value="ECO:0007669"/>
    <property type="project" value="TreeGrafter"/>
</dbReference>
<dbReference type="InterPro" id="IPR043164">
    <property type="entry name" value="Ribosomal_uL10-like_insert_sf"/>
</dbReference>
<keyword evidence="2 6" id="KW-0699">rRNA-binding</keyword>
<evidence type="ECO:0000256" key="1">
    <source>
        <dbReference type="ARBA" id="ARBA00008889"/>
    </source>
</evidence>
<dbReference type="Gene3D" id="3.30.70.1730">
    <property type="match status" value="1"/>
</dbReference>
<dbReference type="PANTHER" id="PTHR45699:SF3">
    <property type="entry name" value="LARGE RIBOSOMAL SUBUNIT PROTEIN UL10"/>
    <property type="match status" value="1"/>
</dbReference>
<evidence type="ECO:0000313" key="9">
    <source>
        <dbReference type="EMBL" id="MAG18098.1"/>
    </source>
</evidence>
<comment type="subunit">
    <text evidence="6">Part of the 50S ribosomal subunit. Forms part of the ribosomal stalk which helps the ribosome interact with GTP-bound translation factors. Forms a heptameric L10(L12)2(L12)2(L12)2 complex, where L10 forms an elongated spine to which the L12 dimers bind in a sequential fashion.</text>
</comment>
<keyword evidence="3 6" id="KW-0694">RNA-binding</keyword>
<evidence type="ECO:0000256" key="2">
    <source>
        <dbReference type="ARBA" id="ARBA00022730"/>
    </source>
</evidence>
<feature type="domain" description="Large ribosomal subunit protein uL10-like insertion" evidence="8">
    <location>
        <begin position="106"/>
        <end position="176"/>
    </location>
</feature>
<evidence type="ECO:0000256" key="5">
    <source>
        <dbReference type="ARBA" id="ARBA00023274"/>
    </source>
</evidence>
<dbReference type="InterPro" id="IPR001790">
    <property type="entry name" value="Ribosomal_uL10"/>
</dbReference>
<dbReference type="SUPFAM" id="SSF160369">
    <property type="entry name" value="Ribosomal protein L10-like"/>
    <property type="match status" value="1"/>
</dbReference>
<evidence type="ECO:0000256" key="3">
    <source>
        <dbReference type="ARBA" id="ARBA00022884"/>
    </source>
</evidence>
<dbReference type="InterPro" id="IPR040637">
    <property type="entry name" value="Ribosomal_uL10-like_insert"/>
</dbReference>
<proteinExistence type="inferred from homology"/>
<gene>
    <name evidence="9" type="primary">rplJ</name>
    <name evidence="6" type="synonym">rpl10</name>
    <name evidence="6" type="synonym">rplP0</name>
    <name evidence="9" type="ORF">CL944_01335</name>
</gene>
<comment type="function">
    <text evidence="6">Forms part of the ribosomal stalk, playing a central role in the interaction of the ribosome with GTP-bound translation factors.</text>
</comment>
<sequence>MTSHTKPWKEKQLTELKQLASSYPVVAVADVNMYPAALFQQVRKKLKKNSVVKVSKTKIIKKALSEVKETNVLVDEAKENCALIFTEMNPFELYAFLKKNKGKIAAKTGAIAEEDISIAAGDTGIPPGPALSDLKSAGLKVAVQGPTISIMEDKVVTKAGEPVSEAVAGTLSKLNIKPFKVDLKIISVLEQGQVYKADVLDIDTDQVFGDFVNAHKKAFNLAVNAAILTSETTELLVTKAFNDAKAVALEANILTSATVGSLLAKANAQASVLKPLIKDAPKEEPKEEAKEESKEETSEPEAKETPKEEPAEKKADEKPAEEKKEDNS</sequence>
<accession>A0A2D6LPR6</accession>
<evidence type="ECO:0000313" key="10">
    <source>
        <dbReference type="Proteomes" id="UP000226712"/>
    </source>
</evidence>
<comment type="similarity">
    <text evidence="1 6">Belongs to the universal ribosomal protein uL10 family.</text>
</comment>
<dbReference type="PANTHER" id="PTHR45699">
    <property type="entry name" value="60S ACIDIC RIBOSOMAL PROTEIN P0"/>
    <property type="match status" value="1"/>
</dbReference>
<dbReference type="EMBL" id="NZBD01000007">
    <property type="protein sequence ID" value="MAG18098.1"/>
    <property type="molecule type" value="Genomic_DNA"/>
</dbReference>
<dbReference type="HAMAP" id="MF_00280">
    <property type="entry name" value="Ribosomal_uL10_arch"/>
    <property type="match status" value="1"/>
</dbReference>
<dbReference type="Proteomes" id="UP000226712">
    <property type="component" value="Unassembled WGS sequence"/>
</dbReference>
<keyword evidence="5 6" id="KW-0687">Ribonucleoprotein</keyword>
<comment type="caution">
    <text evidence="9">The sequence shown here is derived from an EMBL/GenBank/DDBJ whole genome shotgun (WGS) entry which is preliminary data.</text>
</comment>
<dbReference type="GO" id="GO:0000027">
    <property type="term" value="P:ribosomal large subunit assembly"/>
    <property type="evidence" value="ECO:0007669"/>
    <property type="project" value="TreeGrafter"/>
</dbReference>
<dbReference type="AlphaFoldDB" id="A0A2D6LPR6"/>
<dbReference type="Pfam" id="PF17777">
    <property type="entry name" value="RL10P_insert"/>
    <property type="match status" value="1"/>
</dbReference>
<dbReference type="Gene3D" id="3.90.105.20">
    <property type="match status" value="1"/>
</dbReference>
<dbReference type="InterPro" id="IPR022909">
    <property type="entry name" value="Ribosomal_uL10_arc"/>
</dbReference>
<protein>
    <recommendedName>
        <fullName evidence="6">Large ribosomal subunit protein uL10</fullName>
    </recommendedName>
    <alternativeName>
        <fullName evidence="6">Acidic ribosomal protein P0 homolog</fullName>
    </alternativeName>
</protein>
<name>A0A2D6LPR6_9ARCH</name>
<evidence type="ECO:0000259" key="8">
    <source>
        <dbReference type="Pfam" id="PF17777"/>
    </source>
</evidence>
<organism evidence="9 10">
    <name type="scientific">Candidatus Iainarchaeum sp</name>
    <dbReference type="NCBI Taxonomy" id="3101447"/>
    <lineage>
        <taxon>Archaea</taxon>
        <taxon>Candidatus Iainarchaeota</taxon>
        <taxon>Candidatus Iainarchaeia</taxon>
        <taxon>Candidatus Iainarchaeales</taxon>
        <taxon>Candidatus Iainarchaeaceae</taxon>
        <taxon>Candidatus Iainarchaeum</taxon>
    </lineage>
</organism>